<dbReference type="EMBL" id="JACYFG010000036">
    <property type="protein sequence ID" value="MBD5780376.1"/>
    <property type="molecule type" value="Genomic_DNA"/>
</dbReference>
<keyword evidence="4 9" id="KW-0521">NADP</keyword>
<dbReference type="Gene3D" id="3.30.460.30">
    <property type="entry name" value="Glutamyl-tRNA reductase, N-terminal domain"/>
    <property type="match status" value="1"/>
</dbReference>
<sequence>MSRPHDSFSVISINHEVAPLEVRERYSMDDAKVATLYTTLKNKGKVEESLVLNTCNRFELYTQCEDGADAEFVLHTLANAYGVSPDELAGHLHLRSGRDAVQHLIEVAAGLRSQITGEAEIFGQVKAAYALSQEHGYAGKTINRVFQKGFQAAKLIRNSTTVGQGQINIANVAVDLAGKIFGELRSAAALSLGTGEIGEKTVKALRSRGAETFGIASRSQDRAEEVAREWGGTPRLLQDLESYLPEYDIVIASVGAEEAVLTRKIVKQCSSRRKGRPLFLIDLGLPRNIEQGCEDFDNVFLYNLDDLASIADENLAQRKEAVVDATAIAEQKSEFIWNAILKRREYERNQA</sequence>
<evidence type="ECO:0000256" key="12">
    <source>
        <dbReference type="PIRSR" id="PIRSR000445-3"/>
    </source>
</evidence>
<comment type="catalytic activity">
    <reaction evidence="7 9">
        <text>(S)-4-amino-5-oxopentanoate + tRNA(Glu) + NADP(+) = L-glutamyl-tRNA(Glu) + NADPH + H(+)</text>
        <dbReference type="Rhea" id="RHEA:12344"/>
        <dbReference type="Rhea" id="RHEA-COMP:9663"/>
        <dbReference type="Rhea" id="RHEA-COMP:9680"/>
        <dbReference type="ChEBI" id="CHEBI:15378"/>
        <dbReference type="ChEBI" id="CHEBI:57501"/>
        <dbReference type="ChEBI" id="CHEBI:57783"/>
        <dbReference type="ChEBI" id="CHEBI:58349"/>
        <dbReference type="ChEBI" id="CHEBI:78442"/>
        <dbReference type="ChEBI" id="CHEBI:78520"/>
        <dbReference type="EC" id="1.2.1.70"/>
    </reaction>
</comment>
<dbReference type="InterPro" id="IPR006151">
    <property type="entry name" value="Shikm_DH/Glu-tRNA_Rdtase"/>
</dbReference>
<reference evidence="16" key="1">
    <citation type="submission" date="2020-09" db="EMBL/GenBank/DDBJ databases">
        <title>Pelagicoccus enzymogenes sp. nov. with an EPS production, isolated from marine sediment.</title>
        <authorList>
            <person name="Feng X."/>
        </authorList>
    </citation>
    <scope>NUCLEOTIDE SEQUENCE</scope>
    <source>
        <strain evidence="16">NFK12</strain>
    </source>
</reference>
<evidence type="ECO:0000256" key="9">
    <source>
        <dbReference type="HAMAP-Rule" id="MF_00087"/>
    </source>
</evidence>
<dbReference type="Pfam" id="PF05201">
    <property type="entry name" value="GlutR_N"/>
    <property type="match status" value="1"/>
</dbReference>
<dbReference type="SUPFAM" id="SSF51735">
    <property type="entry name" value="NAD(P)-binding Rossmann-fold domains"/>
    <property type="match status" value="1"/>
</dbReference>
<evidence type="ECO:0000256" key="1">
    <source>
        <dbReference type="ARBA" id="ARBA00005059"/>
    </source>
</evidence>
<comment type="similarity">
    <text evidence="2 9">Belongs to the glutamyl-tRNA reductase family.</text>
</comment>
<feature type="active site" description="Nucleophile" evidence="9 10">
    <location>
        <position position="55"/>
    </location>
</feature>
<feature type="binding site" evidence="9 11">
    <location>
        <begin position="118"/>
        <end position="120"/>
    </location>
    <ligand>
        <name>substrate</name>
    </ligand>
</feature>
<dbReference type="InterPro" id="IPR036291">
    <property type="entry name" value="NAD(P)-bd_dom_sf"/>
</dbReference>
<evidence type="ECO:0000256" key="3">
    <source>
        <dbReference type="ARBA" id="ARBA00012970"/>
    </source>
</evidence>
<comment type="caution">
    <text evidence="16">The sequence shown here is derived from an EMBL/GenBank/DDBJ whole genome shotgun (WGS) entry which is preliminary data.</text>
</comment>
<evidence type="ECO:0000256" key="11">
    <source>
        <dbReference type="PIRSR" id="PIRSR000445-2"/>
    </source>
</evidence>
<comment type="domain">
    <text evidence="9">Possesses an unusual extended V-shaped dimeric structure with each monomer consisting of three distinct domains arranged along a curved 'spinal' alpha-helix. The N-terminal catalytic domain specifically recognizes the glutamate moiety of the substrate. The second domain is the NADPH-binding domain, and the third C-terminal domain is responsible for dimerization.</text>
</comment>
<evidence type="ECO:0000256" key="13">
    <source>
        <dbReference type="PIRSR" id="PIRSR000445-4"/>
    </source>
</evidence>
<dbReference type="Proteomes" id="UP000622317">
    <property type="component" value="Unassembled WGS sequence"/>
</dbReference>
<feature type="domain" description="Glutamyl-tRNA reductase N-terminal" evidence="15">
    <location>
        <begin position="11"/>
        <end position="160"/>
    </location>
</feature>
<dbReference type="FunFam" id="3.40.50.720:FF:000031">
    <property type="entry name" value="Glutamyl-tRNA reductase"/>
    <property type="match status" value="1"/>
</dbReference>
<keyword evidence="5 9" id="KW-0560">Oxidoreductase</keyword>
<evidence type="ECO:0000256" key="6">
    <source>
        <dbReference type="ARBA" id="ARBA00023244"/>
    </source>
</evidence>
<dbReference type="FunFam" id="3.30.460.30:FF:000001">
    <property type="entry name" value="Glutamyl-tRNA reductase"/>
    <property type="match status" value="1"/>
</dbReference>
<dbReference type="EC" id="1.2.1.70" evidence="3 9"/>
<dbReference type="GO" id="GO:0019353">
    <property type="term" value="P:protoporphyrinogen IX biosynthetic process from glutamate"/>
    <property type="evidence" value="ECO:0007669"/>
    <property type="project" value="TreeGrafter"/>
</dbReference>
<accession>A0A927IHN0</accession>
<protein>
    <recommendedName>
        <fullName evidence="8 9">Glutamyl-tRNA reductase</fullName>
        <shortName evidence="9">GluTR</shortName>
        <ecNumber evidence="3 9">1.2.1.70</ecNumber>
    </recommendedName>
</protein>
<comment type="miscellaneous">
    <text evidence="9">During catalysis, the active site Cys acts as a nucleophile attacking the alpha-carbonyl group of tRNA-bound glutamate with the formation of a thioester intermediate between enzyme and glutamate, and the concomitant release of tRNA(Glu). The thioester intermediate is finally reduced by direct hydride transfer from NADPH, to form the product GSA.</text>
</comment>
<keyword evidence="6 9" id="KW-0627">Porphyrin biosynthesis</keyword>
<evidence type="ECO:0000259" key="15">
    <source>
        <dbReference type="Pfam" id="PF05201"/>
    </source>
</evidence>
<evidence type="ECO:0000256" key="8">
    <source>
        <dbReference type="ARBA" id="ARBA00068659"/>
    </source>
</evidence>
<dbReference type="InterPro" id="IPR015895">
    <property type="entry name" value="4pyrrol_synth_GluRdtase_N"/>
</dbReference>
<dbReference type="NCBIfam" id="TIGR01035">
    <property type="entry name" value="hemA"/>
    <property type="match status" value="1"/>
</dbReference>
<evidence type="ECO:0000256" key="4">
    <source>
        <dbReference type="ARBA" id="ARBA00022857"/>
    </source>
</evidence>
<evidence type="ECO:0000313" key="17">
    <source>
        <dbReference type="Proteomes" id="UP000622317"/>
    </source>
</evidence>
<gene>
    <name evidence="9" type="primary">hemA</name>
    <name evidence="16" type="ORF">IEN85_12820</name>
</gene>
<proteinExistence type="inferred from homology"/>
<dbReference type="Pfam" id="PF01488">
    <property type="entry name" value="Shikimate_DH"/>
    <property type="match status" value="1"/>
</dbReference>
<evidence type="ECO:0000313" key="16">
    <source>
        <dbReference type="EMBL" id="MBD5780376.1"/>
    </source>
</evidence>
<dbReference type="PANTHER" id="PTHR43013:SF1">
    <property type="entry name" value="GLUTAMYL-TRNA REDUCTASE"/>
    <property type="match status" value="1"/>
</dbReference>
<evidence type="ECO:0000259" key="14">
    <source>
        <dbReference type="Pfam" id="PF01488"/>
    </source>
</evidence>
<evidence type="ECO:0000256" key="5">
    <source>
        <dbReference type="ARBA" id="ARBA00023002"/>
    </source>
</evidence>
<dbReference type="CDD" id="cd05213">
    <property type="entry name" value="NAD_bind_Glutamyl_tRNA_reduct"/>
    <property type="match status" value="1"/>
</dbReference>
<feature type="binding site" evidence="9 11">
    <location>
        <position position="113"/>
    </location>
    <ligand>
        <name>substrate</name>
    </ligand>
</feature>
<dbReference type="PIRSF" id="PIRSF000445">
    <property type="entry name" value="4pyrrol_synth_GluRdtase"/>
    <property type="match status" value="1"/>
</dbReference>
<feature type="binding site" evidence="9 12">
    <location>
        <begin position="193"/>
        <end position="198"/>
    </location>
    <ligand>
        <name>NADP(+)</name>
        <dbReference type="ChEBI" id="CHEBI:58349"/>
    </ligand>
</feature>
<feature type="binding site" evidence="9 11">
    <location>
        <position position="124"/>
    </location>
    <ligand>
        <name>substrate</name>
    </ligand>
</feature>
<comment type="subunit">
    <text evidence="9">Homodimer.</text>
</comment>
<evidence type="ECO:0000256" key="10">
    <source>
        <dbReference type="PIRSR" id="PIRSR000445-1"/>
    </source>
</evidence>
<feature type="domain" description="Quinate/shikimate 5-dehydrogenase/glutamyl-tRNA reductase" evidence="14">
    <location>
        <begin position="175"/>
        <end position="310"/>
    </location>
</feature>
<evidence type="ECO:0000256" key="2">
    <source>
        <dbReference type="ARBA" id="ARBA00005916"/>
    </source>
</evidence>
<dbReference type="Gene3D" id="3.40.50.720">
    <property type="entry name" value="NAD(P)-binding Rossmann-like Domain"/>
    <property type="match status" value="1"/>
</dbReference>
<keyword evidence="17" id="KW-1185">Reference proteome</keyword>
<dbReference type="GO" id="GO:0050661">
    <property type="term" value="F:NADP binding"/>
    <property type="evidence" value="ECO:0007669"/>
    <property type="project" value="InterPro"/>
</dbReference>
<comment type="function">
    <text evidence="9">Catalyzes the NADPH-dependent reduction of glutamyl-tRNA(Glu) to glutamate 1-semialdehyde (GSA).</text>
</comment>
<dbReference type="HAMAP" id="MF_00087">
    <property type="entry name" value="Glu_tRNA_reductase"/>
    <property type="match status" value="1"/>
</dbReference>
<dbReference type="AlphaFoldDB" id="A0A927IHN0"/>
<dbReference type="InterPro" id="IPR000343">
    <property type="entry name" value="4pyrrol_synth_GluRdtase"/>
</dbReference>
<dbReference type="GO" id="GO:0008883">
    <property type="term" value="F:glutamyl-tRNA reductase activity"/>
    <property type="evidence" value="ECO:0007669"/>
    <property type="project" value="UniProtKB-UniRule"/>
</dbReference>
<dbReference type="PANTHER" id="PTHR43013">
    <property type="entry name" value="GLUTAMYL-TRNA REDUCTASE"/>
    <property type="match status" value="1"/>
</dbReference>
<dbReference type="RefSeq" id="WP_191617481.1">
    <property type="nucleotide sequence ID" value="NZ_JACYFG010000036.1"/>
</dbReference>
<feature type="site" description="Important for activity" evidence="9 13">
    <location>
        <position position="103"/>
    </location>
</feature>
<name>A0A927IHN0_9BACT</name>
<comment type="pathway">
    <text evidence="1 9">Porphyrin-containing compound metabolism; protoporphyrin-IX biosynthesis; 5-aminolevulinate from L-glutamyl-tRNA(Glu): step 1/2.</text>
</comment>
<organism evidence="16 17">
    <name type="scientific">Pelagicoccus enzymogenes</name>
    <dbReference type="NCBI Taxonomy" id="2773457"/>
    <lineage>
        <taxon>Bacteria</taxon>
        <taxon>Pseudomonadati</taxon>
        <taxon>Verrucomicrobiota</taxon>
        <taxon>Opitutia</taxon>
        <taxon>Puniceicoccales</taxon>
        <taxon>Pelagicoccaceae</taxon>
        <taxon>Pelagicoccus</taxon>
    </lineage>
</organism>
<feature type="binding site" evidence="9 11">
    <location>
        <begin position="54"/>
        <end position="57"/>
    </location>
    <ligand>
        <name>substrate</name>
    </ligand>
</feature>
<dbReference type="InterPro" id="IPR036343">
    <property type="entry name" value="GluRdtase_N_sf"/>
</dbReference>
<evidence type="ECO:0000256" key="7">
    <source>
        <dbReference type="ARBA" id="ARBA00047464"/>
    </source>
</evidence>
<dbReference type="SUPFAM" id="SSF69742">
    <property type="entry name" value="Glutamyl tRNA-reductase catalytic, N-terminal domain"/>
    <property type="match status" value="1"/>
</dbReference>